<keyword evidence="1" id="KW-0067">ATP-binding</keyword>
<keyword evidence="1" id="KW-0378">Hydrolase</keyword>
<dbReference type="AlphaFoldDB" id="A0A250KZH6"/>
<name>A0A250KZH6_9GAMM</name>
<dbReference type="Proteomes" id="UP000266313">
    <property type="component" value="Chromosome"/>
</dbReference>
<gene>
    <name evidence="1" type="ORF">sS8_5094</name>
</gene>
<organism evidence="1 2">
    <name type="scientific">Methylocaldum marinum</name>
    <dbReference type="NCBI Taxonomy" id="1432792"/>
    <lineage>
        <taxon>Bacteria</taxon>
        <taxon>Pseudomonadati</taxon>
        <taxon>Pseudomonadota</taxon>
        <taxon>Gammaproteobacteria</taxon>
        <taxon>Methylococcales</taxon>
        <taxon>Methylococcaceae</taxon>
        <taxon>Methylocaldum</taxon>
    </lineage>
</organism>
<evidence type="ECO:0000313" key="2">
    <source>
        <dbReference type="Proteomes" id="UP000266313"/>
    </source>
</evidence>
<dbReference type="GO" id="GO:0004386">
    <property type="term" value="F:helicase activity"/>
    <property type="evidence" value="ECO:0007669"/>
    <property type="project" value="UniProtKB-KW"/>
</dbReference>
<keyword evidence="2" id="KW-1185">Reference proteome</keyword>
<evidence type="ECO:0000313" key="1">
    <source>
        <dbReference type="EMBL" id="BBA37017.1"/>
    </source>
</evidence>
<keyword evidence="1" id="KW-0547">Nucleotide-binding</keyword>
<proteinExistence type="predicted"/>
<dbReference type="EMBL" id="AP017928">
    <property type="protein sequence ID" value="BBA37017.1"/>
    <property type="molecule type" value="Genomic_DNA"/>
</dbReference>
<accession>A0A250KZH6</accession>
<protein>
    <submittedName>
        <fullName evidence="1">ATP-dependent helicase</fullName>
    </submittedName>
</protein>
<keyword evidence="1" id="KW-0347">Helicase</keyword>
<sequence length="84" mass="8905">MGASLHLGAARWYRQDSDDSSTALESMGVYTSPILVTLARQFTSASSGFGAFLREAALSNKPLQGSVSKSQFLGSFLAPKEDST</sequence>
<reference evidence="1 2" key="1">
    <citation type="submission" date="2016-12" db="EMBL/GenBank/DDBJ databases">
        <title>Genome sequencing of Methylocaldum marinum.</title>
        <authorList>
            <person name="Takeuchi M."/>
            <person name="Kamagata Y."/>
            <person name="Hiraoka S."/>
            <person name="Oshima K."/>
            <person name="Hattori M."/>
            <person name="Iwasaki W."/>
        </authorList>
    </citation>
    <scope>NUCLEOTIDE SEQUENCE [LARGE SCALE GENOMIC DNA]</scope>
    <source>
        <strain evidence="1 2">S8</strain>
    </source>
</reference>
<dbReference type="KEGG" id="mmai:sS8_5094"/>